<organism evidence="2 3">
    <name type="scientific">Cinara cedri</name>
    <dbReference type="NCBI Taxonomy" id="506608"/>
    <lineage>
        <taxon>Eukaryota</taxon>
        <taxon>Metazoa</taxon>
        <taxon>Ecdysozoa</taxon>
        <taxon>Arthropoda</taxon>
        <taxon>Hexapoda</taxon>
        <taxon>Insecta</taxon>
        <taxon>Pterygota</taxon>
        <taxon>Neoptera</taxon>
        <taxon>Paraneoptera</taxon>
        <taxon>Hemiptera</taxon>
        <taxon>Sternorrhyncha</taxon>
        <taxon>Aphidomorpha</taxon>
        <taxon>Aphidoidea</taxon>
        <taxon>Aphididae</taxon>
        <taxon>Lachninae</taxon>
        <taxon>Cinara</taxon>
    </lineage>
</organism>
<protein>
    <submittedName>
        <fullName evidence="2">Uncharacterized protein</fullName>
    </submittedName>
</protein>
<dbReference type="AlphaFoldDB" id="A0A5E4MV08"/>
<evidence type="ECO:0000256" key="1">
    <source>
        <dbReference type="SAM" id="MobiDB-lite"/>
    </source>
</evidence>
<name>A0A5E4MV08_9HEMI</name>
<keyword evidence="3" id="KW-1185">Reference proteome</keyword>
<dbReference type="EMBL" id="CABPRJ010001430">
    <property type="protein sequence ID" value="VVC36114.1"/>
    <property type="molecule type" value="Genomic_DNA"/>
</dbReference>
<dbReference type="Proteomes" id="UP000325440">
    <property type="component" value="Unassembled WGS sequence"/>
</dbReference>
<reference evidence="2 3" key="1">
    <citation type="submission" date="2019-08" db="EMBL/GenBank/DDBJ databases">
        <authorList>
            <person name="Alioto T."/>
            <person name="Alioto T."/>
            <person name="Gomez Garrido J."/>
        </authorList>
    </citation>
    <scope>NUCLEOTIDE SEQUENCE [LARGE SCALE GENOMIC DNA]</scope>
</reference>
<evidence type="ECO:0000313" key="3">
    <source>
        <dbReference type="Proteomes" id="UP000325440"/>
    </source>
</evidence>
<sequence>MVNAQERPMKQQNVMKRKWRRRVARNQNTNNGSKGNIKEVYATSPKKATSFASGPFSQIGLVPFSSFKLIGHRAYPDVDKSNSVVGDPTVQQHLNSQCELMDIFINKVMNNFEIDPVYGLSSR</sequence>
<accession>A0A5E4MV08</accession>
<feature type="compositionally biased region" description="Basic residues" evidence="1">
    <location>
        <begin position="15"/>
        <end position="24"/>
    </location>
</feature>
<proteinExistence type="predicted"/>
<evidence type="ECO:0000313" key="2">
    <source>
        <dbReference type="EMBL" id="VVC36114.1"/>
    </source>
</evidence>
<feature type="compositionally biased region" description="Polar residues" evidence="1">
    <location>
        <begin position="25"/>
        <end position="34"/>
    </location>
</feature>
<feature type="region of interest" description="Disordered" evidence="1">
    <location>
        <begin position="1"/>
        <end position="39"/>
    </location>
</feature>
<gene>
    <name evidence="2" type="ORF">CINCED_3A025955</name>
</gene>